<keyword evidence="1" id="KW-0812">Transmembrane</keyword>
<organism evidence="3 4">
    <name type="scientific">Marasmius oreades</name>
    <name type="common">fairy-ring Marasmius</name>
    <dbReference type="NCBI Taxonomy" id="181124"/>
    <lineage>
        <taxon>Eukaryota</taxon>
        <taxon>Fungi</taxon>
        <taxon>Dikarya</taxon>
        <taxon>Basidiomycota</taxon>
        <taxon>Agaricomycotina</taxon>
        <taxon>Agaricomycetes</taxon>
        <taxon>Agaricomycetidae</taxon>
        <taxon>Agaricales</taxon>
        <taxon>Marasmiineae</taxon>
        <taxon>Marasmiaceae</taxon>
        <taxon>Marasmius</taxon>
    </lineage>
</organism>
<dbReference type="RefSeq" id="XP_043005553.1">
    <property type="nucleotide sequence ID" value="XM_043155771.1"/>
</dbReference>
<evidence type="ECO:0000313" key="4">
    <source>
        <dbReference type="Proteomes" id="UP001049176"/>
    </source>
</evidence>
<comment type="caution">
    <text evidence="3">The sequence shown here is derived from an EMBL/GenBank/DDBJ whole genome shotgun (WGS) entry which is preliminary data.</text>
</comment>
<evidence type="ECO:0000256" key="1">
    <source>
        <dbReference type="SAM" id="Phobius"/>
    </source>
</evidence>
<dbReference type="AlphaFoldDB" id="A0A9P7RU46"/>
<feature type="domain" description="ER-bound oxygenase mpaB/mpaB'/Rubber oxygenase catalytic" evidence="2">
    <location>
        <begin position="157"/>
        <end position="282"/>
    </location>
</feature>
<dbReference type="InterPro" id="IPR046366">
    <property type="entry name" value="MPAB"/>
</dbReference>
<dbReference type="Pfam" id="PF09995">
    <property type="entry name" value="MPAB_Lcp_cat"/>
    <property type="match status" value="1"/>
</dbReference>
<dbReference type="PANTHER" id="PTHR36124:SF1">
    <property type="entry name" value="ER-BOUND OXYGENASE MPAB_MPAB'_RUBBER OXYGENASE CATALYTIC DOMAIN-CONTAINING PROTEIN"/>
    <property type="match status" value="1"/>
</dbReference>
<reference evidence="3" key="1">
    <citation type="journal article" date="2021" name="Genome Biol. Evol.">
        <title>The assembled and annotated genome of the fairy-ring fungus Marasmius oreades.</title>
        <authorList>
            <person name="Hiltunen M."/>
            <person name="Ament-Velasquez S.L."/>
            <person name="Johannesson H."/>
        </authorList>
    </citation>
    <scope>NUCLEOTIDE SEQUENCE</scope>
    <source>
        <strain evidence="3">03SP1</strain>
    </source>
</reference>
<evidence type="ECO:0000313" key="3">
    <source>
        <dbReference type="EMBL" id="KAG7089083.1"/>
    </source>
</evidence>
<dbReference type="InterPro" id="IPR018713">
    <property type="entry name" value="MPAB/Lcp_cat_dom"/>
</dbReference>
<keyword evidence="4" id="KW-1185">Reference proteome</keyword>
<keyword evidence="1" id="KW-0472">Membrane</keyword>
<accession>A0A9P7RU46</accession>
<dbReference type="GO" id="GO:0016491">
    <property type="term" value="F:oxidoreductase activity"/>
    <property type="evidence" value="ECO:0007669"/>
    <property type="project" value="InterPro"/>
</dbReference>
<dbReference type="Proteomes" id="UP001049176">
    <property type="component" value="Chromosome 7"/>
</dbReference>
<evidence type="ECO:0000259" key="2">
    <source>
        <dbReference type="Pfam" id="PF09995"/>
    </source>
</evidence>
<dbReference type="PANTHER" id="PTHR36124">
    <property type="match status" value="1"/>
</dbReference>
<dbReference type="GeneID" id="66079867"/>
<name>A0A9P7RU46_9AGAR</name>
<sequence>MAIHTLFDVLPYPTFTIPALILFSWVSLVRTFRWRRYNYIHRVYGPKYSSGMLTPEDAQDVITILLRYEMPLVLEYAVAFSLFKTYAIPSISKILWSTKELASSEKVSKRYADTSILISTWMHCPISGLAAQVGSGEKSTQDPRSSLAVARTNWLHSRYNITNDDYLYTLALFMFEPAKWAAKYGWRPLSPLEQHAFFMFWVEIGKRMNIKDIPKSETEFKQWVEEYEDRHMVPAQTNHDVATYTTEELIHVIPEAFGIKSFVRKLSIAVLEDNVRVAMMQPKQPVYMKNLLDGLLGFMAWHVRYFHLPAWKSYSQVPIEMPKFKEGEEPLMTPCYFQPMPWYKPRGTGVLGRLKDWGLVKMGVHDAVPSERLRCRGYRLDSAVSTKSFGFFFFFR</sequence>
<proteinExistence type="predicted"/>
<protein>
    <recommendedName>
        <fullName evidence="2">ER-bound oxygenase mpaB/mpaB'/Rubber oxygenase catalytic domain-containing protein</fullName>
    </recommendedName>
</protein>
<feature type="transmembrane region" description="Helical" evidence="1">
    <location>
        <begin position="12"/>
        <end position="32"/>
    </location>
</feature>
<keyword evidence="1" id="KW-1133">Transmembrane helix</keyword>
<dbReference type="EMBL" id="CM032187">
    <property type="protein sequence ID" value="KAG7089083.1"/>
    <property type="molecule type" value="Genomic_DNA"/>
</dbReference>
<dbReference type="KEGG" id="more:E1B28_010792"/>
<gene>
    <name evidence="3" type="ORF">E1B28_010792</name>
</gene>
<dbReference type="OrthoDB" id="545169at2759"/>